<evidence type="ECO:0000313" key="1">
    <source>
        <dbReference type="EMBL" id="KAJ8636867.1"/>
    </source>
</evidence>
<organism evidence="1 2">
    <name type="scientific">Persea americana</name>
    <name type="common">Avocado</name>
    <dbReference type="NCBI Taxonomy" id="3435"/>
    <lineage>
        <taxon>Eukaryota</taxon>
        <taxon>Viridiplantae</taxon>
        <taxon>Streptophyta</taxon>
        <taxon>Embryophyta</taxon>
        <taxon>Tracheophyta</taxon>
        <taxon>Spermatophyta</taxon>
        <taxon>Magnoliopsida</taxon>
        <taxon>Magnoliidae</taxon>
        <taxon>Laurales</taxon>
        <taxon>Lauraceae</taxon>
        <taxon>Persea</taxon>
    </lineage>
</organism>
<reference evidence="1 2" key="1">
    <citation type="journal article" date="2022" name="Hortic Res">
        <title>A haplotype resolved chromosomal level avocado genome allows analysis of novel avocado genes.</title>
        <authorList>
            <person name="Nath O."/>
            <person name="Fletcher S.J."/>
            <person name="Hayward A."/>
            <person name="Shaw L.M."/>
            <person name="Masouleh A.K."/>
            <person name="Furtado A."/>
            <person name="Henry R.J."/>
            <person name="Mitter N."/>
        </authorList>
    </citation>
    <scope>NUCLEOTIDE SEQUENCE [LARGE SCALE GENOMIC DNA]</scope>
    <source>
        <strain evidence="2">cv. Hass</strain>
    </source>
</reference>
<name>A0ACC2LTS2_PERAE</name>
<dbReference type="Proteomes" id="UP001234297">
    <property type="component" value="Chromosome 3"/>
</dbReference>
<dbReference type="EMBL" id="CM056811">
    <property type="protein sequence ID" value="KAJ8636867.1"/>
    <property type="molecule type" value="Genomic_DNA"/>
</dbReference>
<proteinExistence type="predicted"/>
<sequence length="805" mass="91646">MRTYVGQEKSVEEKAFPWRDPISLFHCHCCYLTDPHPRRNIPPQAPTPHALSVGISLSGDRNLESSGMGVPNEDVVLIESGKKEGDPCVITVNCPDKTGLGCDLCRIILEFGICITKGDISTDGKWCYIVFWVIPRPRLKTVRWASLKSRLLSVCPSCSVSYYYERKPSPSQVYLLKVFCLDRKGLLHDVTQVLCELELALLRVKVSTTPDDRVMDLFFITDGMELLHTKKRQDETYERLNTVLGESCISCELQLVGPEYDIIQQGLSSLPPAAEELFRFELSDNQNHAQSLTPDLSKLKKANITMDNSLSPAHSLLQIHCVDQKGLLYDIMRTLKDCNIQIAYGRFSSNMKGYREVDLFIQQMDGKKIIDPGKQNALFSRLRMEMLHPLRVVIANRGPDTELLVANPVELSGKGRPRVFYDVTLSLKMLGICIFSAEIGRHSTSDRQWEVYRFLLDETCQFPLGNNPDRAQIVDRVRRTLMGRMPQASTSSSSAYLTPLTQEIEKKLQRALASPSQRLNLLQELFADIALEVDIRARGIILNEDEGIVASEGDGNESCLCFYDVLADHYVRMPENGKPILDLIVQLWSQSFVSHIFALLFHKWLFEVPLENSEALLRYASALVQGASNIFWIDIQTNKRRFFSLFRYLLEEVALVPTRLNKTSVQAQRDLCLLLSRFIFFYDLADKLESFLKQFPVFPNAFLVGGPEDIFVIELTDQLQRLKVEPVLLHYLSQMRCLQGLELRMATSTRLKACLYSFTSPGGPMYPTRAVRHAAWDALDLLFPVGQYPRHLISLFFRLLYPWSS</sequence>
<gene>
    <name evidence="1" type="ORF">MRB53_011134</name>
</gene>
<protein>
    <submittedName>
        <fullName evidence="1">Uncharacterized protein</fullName>
    </submittedName>
</protein>
<evidence type="ECO:0000313" key="2">
    <source>
        <dbReference type="Proteomes" id="UP001234297"/>
    </source>
</evidence>
<keyword evidence="2" id="KW-1185">Reference proteome</keyword>
<comment type="caution">
    <text evidence="1">The sequence shown here is derived from an EMBL/GenBank/DDBJ whole genome shotgun (WGS) entry which is preliminary data.</text>
</comment>
<accession>A0ACC2LTS2</accession>